<evidence type="ECO:0000256" key="1">
    <source>
        <dbReference type="SAM" id="MobiDB-lite"/>
    </source>
</evidence>
<reference evidence="2 3" key="1">
    <citation type="submission" date="2020-05" db="EMBL/GenBank/DDBJ databases">
        <title>Identification and distribution of gene clusters putatively required for synthesis of sphingolipid metabolism inhibitors in phylogenetically diverse species of the filamentous fungus Fusarium.</title>
        <authorList>
            <person name="Kim H.-S."/>
            <person name="Busman M."/>
            <person name="Brown D.W."/>
            <person name="Divon H."/>
            <person name="Uhlig S."/>
            <person name="Proctor R.H."/>
        </authorList>
    </citation>
    <scope>NUCLEOTIDE SEQUENCE [LARGE SCALE GENOMIC DNA]</scope>
    <source>
        <strain evidence="2 3">NRRL 53147</strain>
    </source>
</reference>
<feature type="compositionally biased region" description="Polar residues" evidence="1">
    <location>
        <begin position="597"/>
        <end position="621"/>
    </location>
</feature>
<feature type="compositionally biased region" description="Basic and acidic residues" evidence="1">
    <location>
        <begin position="463"/>
        <end position="476"/>
    </location>
</feature>
<feature type="compositionally biased region" description="Low complexity" evidence="1">
    <location>
        <begin position="747"/>
        <end position="786"/>
    </location>
</feature>
<comment type="caution">
    <text evidence="2">The sequence shown here is derived from an EMBL/GenBank/DDBJ whole genome shotgun (WGS) entry which is preliminary data.</text>
</comment>
<feature type="compositionally biased region" description="Basic and acidic residues" evidence="1">
    <location>
        <begin position="585"/>
        <end position="596"/>
    </location>
</feature>
<sequence>MMPSRGREKKRLRDENYTPEPPCMEDMVYLLWESFKQTSGVIAEIQKEVRSINRASIGKSLNDITGRLSKLESDVNTFGLPHQEMFDNFDHFRHQLARIQQELMGSEFEPGQNPVFQGTLRSYLGDLGAQISGVTDRMGHVEDNLLSLEGRLFGQFDKNINPEAGYVMVKIYNELDFVQKLKPKSYMDLTRMVQSQGGVWAKVDTVKLQPARSKGKYNFMIISFTDWDTGDHIRKNPQNLTKLFELEHDCSTLPLTYHLHIVDVAIHQKMGYDYDMKKFLQEQLKTPGVRAKVAYQRLIVQTENLGIARALASKGVEVFNHHYEAKCCKTAHFATDCNAAAPCCGLCAEPHESFTCNVQKNFKCCNCGGAHKAWDPSCTDKLSKAEHQKSLFYRNKVPHWALNLEPAKSFKPAEKGNGKKKVSTQGSSSVPSSQESAKRPVGRPKKHSEPNPAGQSMIISFMEPKDVQESQDKEPEPDAMELTTPPDDLKMNGIEVPCTQPDAATNGESSNNVRPSSSHDDVHDFTTLFDENMSTTGADEEAQQLRPGTRLSESSSSPSLNDHSTTEVDGNKKKGNKGKNGQNKRHLDSGKGKENATTDPKASTQRHTKDSTTPPSSQESPNADVRSRTGKGKAVAVGEDQDRARSSSSDLPRGQSRHKDARGKRDKSNGNGSRDRGRSSTKVSANRASSKASGRRTNANGDSDSDNGHSKSGGSQRTTSDKTRRPQQTGTPRHGDGTNSTPKAKASTRTASVDTASVSAARTSSASRAPVGTPSRVLVTTSRTSSAQPPDKPASHAPSGSGREKGGPSPRRQGHKKRKFLHSSSKGKGGD</sequence>
<feature type="compositionally biased region" description="Low complexity" evidence="1">
    <location>
        <begin position="423"/>
        <end position="435"/>
    </location>
</feature>
<evidence type="ECO:0000313" key="3">
    <source>
        <dbReference type="Proteomes" id="UP000522262"/>
    </source>
</evidence>
<organism evidence="2 3">
    <name type="scientific">Fusarium mexicanum</name>
    <dbReference type="NCBI Taxonomy" id="751941"/>
    <lineage>
        <taxon>Eukaryota</taxon>
        <taxon>Fungi</taxon>
        <taxon>Dikarya</taxon>
        <taxon>Ascomycota</taxon>
        <taxon>Pezizomycotina</taxon>
        <taxon>Sordariomycetes</taxon>
        <taxon>Hypocreomycetidae</taxon>
        <taxon>Hypocreales</taxon>
        <taxon>Nectriaceae</taxon>
        <taxon>Fusarium</taxon>
        <taxon>Fusarium fujikuroi species complex</taxon>
    </lineage>
</organism>
<feature type="compositionally biased region" description="Polar residues" evidence="1">
    <location>
        <begin position="726"/>
        <end position="742"/>
    </location>
</feature>
<feature type="region of interest" description="Disordered" evidence="1">
    <location>
        <begin position="408"/>
        <end position="831"/>
    </location>
</feature>
<feature type="compositionally biased region" description="Polar residues" evidence="1">
    <location>
        <begin position="680"/>
        <end position="702"/>
    </location>
</feature>
<name>A0A8H5I2N9_9HYPO</name>
<dbReference type="AlphaFoldDB" id="A0A8H5I2N9"/>
<keyword evidence="3" id="KW-1185">Reference proteome</keyword>
<feature type="compositionally biased region" description="Polar residues" evidence="1">
    <location>
        <begin position="822"/>
        <end position="831"/>
    </location>
</feature>
<proteinExistence type="predicted"/>
<evidence type="ECO:0000313" key="2">
    <source>
        <dbReference type="EMBL" id="KAF5529020.1"/>
    </source>
</evidence>
<accession>A0A8H5I2N9</accession>
<dbReference type="EMBL" id="JAAOAM010000707">
    <property type="protein sequence ID" value="KAF5529020.1"/>
    <property type="molecule type" value="Genomic_DNA"/>
</dbReference>
<feature type="compositionally biased region" description="Basic residues" evidence="1">
    <location>
        <begin position="655"/>
        <end position="665"/>
    </location>
</feature>
<protein>
    <submittedName>
        <fullName evidence="2">Uncharacterized protein</fullName>
    </submittedName>
</protein>
<gene>
    <name evidence="2" type="ORF">FMEXI_14404</name>
</gene>
<feature type="compositionally biased region" description="Polar residues" evidence="1">
    <location>
        <begin position="502"/>
        <end position="516"/>
    </location>
</feature>
<feature type="compositionally biased region" description="Basic residues" evidence="1">
    <location>
        <begin position="812"/>
        <end position="821"/>
    </location>
</feature>
<dbReference type="Proteomes" id="UP000522262">
    <property type="component" value="Unassembled WGS sequence"/>
</dbReference>